<dbReference type="Pfam" id="PF08276">
    <property type="entry name" value="PAN_2"/>
    <property type="match status" value="1"/>
</dbReference>
<evidence type="ECO:0000259" key="1">
    <source>
        <dbReference type="Pfam" id="PF08276"/>
    </source>
</evidence>
<name>A0AA88X6P3_9ASTE</name>
<feature type="domain" description="Apple" evidence="1">
    <location>
        <begin position="83"/>
        <end position="119"/>
    </location>
</feature>
<accession>A0AA88X6P3</accession>
<comment type="caution">
    <text evidence="2">The sequence shown here is derived from an EMBL/GenBank/DDBJ whole genome shotgun (WGS) entry which is preliminary data.</text>
</comment>
<gene>
    <name evidence="2" type="ORF">RJ639_028779</name>
</gene>
<sequence length="129" mass="14553">MVTRKIHLSRIPECKREPQIKSLCFTRKAFLDSISNIMRTVLMVSTEMILQIGQKAAPLGNPFELDLFDLLHADYYGYDLAFAEGMTLEACRNGCPKNCRCKGFGYALNGGGKCYQKSTHLDGNRMAFF</sequence>
<organism evidence="2 3">
    <name type="scientific">Escallonia herrerae</name>
    <dbReference type="NCBI Taxonomy" id="1293975"/>
    <lineage>
        <taxon>Eukaryota</taxon>
        <taxon>Viridiplantae</taxon>
        <taxon>Streptophyta</taxon>
        <taxon>Embryophyta</taxon>
        <taxon>Tracheophyta</taxon>
        <taxon>Spermatophyta</taxon>
        <taxon>Magnoliopsida</taxon>
        <taxon>eudicotyledons</taxon>
        <taxon>Gunneridae</taxon>
        <taxon>Pentapetalae</taxon>
        <taxon>asterids</taxon>
        <taxon>campanulids</taxon>
        <taxon>Escalloniales</taxon>
        <taxon>Escalloniaceae</taxon>
        <taxon>Escallonia</taxon>
    </lineage>
</organism>
<dbReference type="AlphaFoldDB" id="A0AA88X6P3"/>
<dbReference type="EMBL" id="JAVXUP010000053">
    <property type="protein sequence ID" value="KAK3040494.1"/>
    <property type="molecule type" value="Genomic_DNA"/>
</dbReference>
<protein>
    <recommendedName>
        <fullName evidence="1">Apple domain-containing protein</fullName>
    </recommendedName>
</protein>
<evidence type="ECO:0000313" key="2">
    <source>
        <dbReference type="EMBL" id="KAK3040494.1"/>
    </source>
</evidence>
<dbReference type="Proteomes" id="UP001188597">
    <property type="component" value="Unassembled WGS sequence"/>
</dbReference>
<proteinExistence type="predicted"/>
<dbReference type="InterPro" id="IPR003609">
    <property type="entry name" value="Pan_app"/>
</dbReference>
<reference evidence="2" key="1">
    <citation type="submission" date="2022-12" db="EMBL/GenBank/DDBJ databases">
        <title>Draft genome assemblies for two species of Escallonia (Escalloniales).</title>
        <authorList>
            <person name="Chanderbali A."/>
            <person name="Dervinis C."/>
            <person name="Anghel I."/>
            <person name="Soltis D."/>
            <person name="Soltis P."/>
            <person name="Zapata F."/>
        </authorList>
    </citation>
    <scope>NUCLEOTIDE SEQUENCE</scope>
    <source>
        <strain evidence="2">UCBG64.0493</strain>
        <tissue evidence="2">Leaf</tissue>
    </source>
</reference>
<evidence type="ECO:0000313" key="3">
    <source>
        <dbReference type="Proteomes" id="UP001188597"/>
    </source>
</evidence>
<keyword evidence="3" id="KW-1185">Reference proteome</keyword>
<dbReference type="Gene3D" id="3.50.4.10">
    <property type="entry name" value="Hepatocyte Growth Factor"/>
    <property type="match status" value="1"/>
</dbReference>